<evidence type="ECO:0000256" key="2">
    <source>
        <dbReference type="ARBA" id="ARBA00009779"/>
    </source>
</evidence>
<dbReference type="GO" id="GO:0005886">
    <property type="term" value="C:plasma membrane"/>
    <property type="evidence" value="ECO:0007669"/>
    <property type="project" value="UniProtKB-SubCell"/>
</dbReference>
<evidence type="ECO:0000256" key="10">
    <source>
        <dbReference type="ARBA" id="ARBA00023049"/>
    </source>
</evidence>
<dbReference type="AlphaFoldDB" id="A0A1T4W8V2"/>
<feature type="binding site" evidence="12">
    <location>
        <position position="149"/>
    </location>
    <ligand>
        <name>Zn(2+)</name>
        <dbReference type="ChEBI" id="CHEBI:29105"/>
        <note>catalytic</note>
    </ligand>
</feature>
<evidence type="ECO:0000256" key="4">
    <source>
        <dbReference type="ARBA" id="ARBA00022670"/>
    </source>
</evidence>
<dbReference type="GO" id="GO:0006508">
    <property type="term" value="P:proteolysis"/>
    <property type="evidence" value="ECO:0007669"/>
    <property type="project" value="UniProtKB-KW"/>
</dbReference>
<dbReference type="RefSeq" id="WP_200807043.1">
    <property type="nucleotide sequence ID" value="NZ_FUYB01000004.1"/>
</dbReference>
<dbReference type="Proteomes" id="UP000190460">
    <property type="component" value="Unassembled WGS sequence"/>
</dbReference>
<dbReference type="GO" id="GO:0004222">
    <property type="term" value="F:metalloendopeptidase activity"/>
    <property type="evidence" value="ECO:0007669"/>
    <property type="project" value="UniProtKB-UniRule"/>
</dbReference>
<dbReference type="PANTHER" id="PTHR43221:SF1">
    <property type="entry name" value="PROTEASE HTPX"/>
    <property type="match status" value="1"/>
</dbReference>
<dbReference type="STRING" id="92487.SAMN02745130_01268"/>
<dbReference type="GO" id="GO:0008270">
    <property type="term" value="F:zinc ion binding"/>
    <property type="evidence" value="ECO:0007669"/>
    <property type="project" value="UniProtKB-UniRule"/>
</dbReference>
<evidence type="ECO:0000256" key="3">
    <source>
        <dbReference type="ARBA" id="ARBA00022475"/>
    </source>
</evidence>
<feature type="transmembrane region" description="Helical" evidence="12">
    <location>
        <begin position="37"/>
        <end position="58"/>
    </location>
</feature>
<dbReference type="EMBL" id="FUYB01000004">
    <property type="protein sequence ID" value="SKA73700.1"/>
    <property type="molecule type" value="Genomic_DNA"/>
</dbReference>
<comment type="cofactor">
    <cofactor evidence="12">
        <name>Zn(2+)</name>
        <dbReference type="ChEBI" id="CHEBI:29105"/>
    </cofactor>
    <text evidence="12">Binds 1 zinc ion per subunit.</text>
</comment>
<keyword evidence="6 12" id="KW-0479">Metal-binding</keyword>
<organism evidence="14 15">
    <name type="scientific">Thiothrix eikelboomii</name>
    <dbReference type="NCBI Taxonomy" id="92487"/>
    <lineage>
        <taxon>Bacteria</taxon>
        <taxon>Pseudomonadati</taxon>
        <taxon>Pseudomonadota</taxon>
        <taxon>Gammaproteobacteria</taxon>
        <taxon>Thiotrichales</taxon>
        <taxon>Thiotrichaceae</taxon>
        <taxon>Thiothrix</taxon>
    </lineage>
</organism>
<keyword evidence="12 14" id="KW-0346">Stress response</keyword>
<evidence type="ECO:0000259" key="13">
    <source>
        <dbReference type="Pfam" id="PF01435"/>
    </source>
</evidence>
<keyword evidence="11 12" id="KW-0472">Membrane</keyword>
<sequence length="295" mass="32085">MMRIFLLALTNFAVMTVLFVTMNVLAALFGINMSRGSMTSMLVMAIVFGFGGSFISLLMSKWMAKKSMGVQLIEQPSNNQERWLVETVRRQAEKVGIGMPEVGIFYSPDPNAFATGANKNNALVAVSQGLLQNMTPDEVEAVLGHEIGHIANGDMVTQTLLQGVLNTFVFFFARVIGMLIDGLLRGNNQENNGVGVGYFIGSMIAEILLGFLATIIVMWFSRYREFRADEAGAELAGRQKMIAALRRLQQAHGVHELPGEMAAFGIAGGLGSSFGKLFMTHPPLEERIAALQNAS</sequence>
<dbReference type="InterPro" id="IPR022919">
    <property type="entry name" value="Pept_M48_protease_HtpX"/>
</dbReference>
<dbReference type="Gene3D" id="3.30.2010.10">
    <property type="entry name" value="Metalloproteases ('zincins'), catalytic domain"/>
    <property type="match status" value="1"/>
</dbReference>
<feature type="transmembrane region" description="Helical" evidence="12">
    <location>
        <begin position="196"/>
        <end position="220"/>
    </location>
</feature>
<evidence type="ECO:0000313" key="15">
    <source>
        <dbReference type="Proteomes" id="UP000190460"/>
    </source>
</evidence>
<feature type="transmembrane region" description="Helical" evidence="12">
    <location>
        <begin position="164"/>
        <end position="184"/>
    </location>
</feature>
<keyword evidence="7 12" id="KW-0378">Hydrolase</keyword>
<dbReference type="InterPro" id="IPR050083">
    <property type="entry name" value="HtpX_protease"/>
</dbReference>
<feature type="transmembrane region" description="Helical" evidence="12">
    <location>
        <begin position="12"/>
        <end position="31"/>
    </location>
</feature>
<feature type="binding site" evidence="12">
    <location>
        <position position="225"/>
    </location>
    <ligand>
        <name>Zn(2+)</name>
        <dbReference type="ChEBI" id="CHEBI:29105"/>
        <note>catalytic</note>
    </ligand>
</feature>
<evidence type="ECO:0000256" key="8">
    <source>
        <dbReference type="ARBA" id="ARBA00022833"/>
    </source>
</evidence>
<dbReference type="Pfam" id="PF01435">
    <property type="entry name" value="Peptidase_M48"/>
    <property type="match status" value="1"/>
</dbReference>
<keyword evidence="8 12" id="KW-0862">Zinc</keyword>
<feature type="domain" description="Peptidase M48" evidence="13">
    <location>
        <begin position="79"/>
        <end position="293"/>
    </location>
</feature>
<name>A0A1T4W8V2_9GAMM</name>
<evidence type="ECO:0000256" key="7">
    <source>
        <dbReference type="ARBA" id="ARBA00022801"/>
    </source>
</evidence>
<dbReference type="NCBIfam" id="NF003965">
    <property type="entry name" value="PRK05457.1"/>
    <property type="match status" value="1"/>
</dbReference>
<evidence type="ECO:0000256" key="5">
    <source>
        <dbReference type="ARBA" id="ARBA00022692"/>
    </source>
</evidence>
<evidence type="ECO:0000256" key="11">
    <source>
        <dbReference type="ARBA" id="ARBA00023136"/>
    </source>
</evidence>
<dbReference type="PANTHER" id="PTHR43221">
    <property type="entry name" value="PROTEASE HTPX"/>
    <property type="match status" value="1"/>
</dbReference>
<keyword evidence="15" id="KW-1185">Reference proteome</keyword>
<dbReference type="EC" id="3.4.24.-" evidence="12"/>
<feature type="active site" evidence="12">
    <location>
        <position position="146"/>
    </location>
</feature>
<keyword evidence="9 12" id="KW-1133">Transmembrane helix</keyword>
<dbReference type="HAMAP" id="MF_00188">
    <property type="entry name" value="Pept_M48_protease_HtpX"/>
    <property type="match status" value="1"/>
</dbReference>
<evidence type="ECO:0000256" key="9">
    <source>
        <dbReference type="ARBA" id="ARBA00022989"/>
    </source>
</evidence>
<evidence type="ECO:0000256" key="12">
    <source>
        <dbReference type="HAMAP-Rule" id="MF_00188"/>
    </source>
</evidence>
<proteinExistence type="inferred from homology"/>
<evidence type="ECO:0000256" key="1">
    <source>
        <dbReference type="ARBA" id="ARBA00004651"/>
    </source>
</evidence>
<comment type="similarity">
    <text evidence="2 12">Belongs to the peptidase M48B family.</text>
</comment>
<reference evidence="14 15" key="1">
    <citation type="submission" date="2017-02" db="EMBL/GenBank/DDBJ databases">
        <authorList>
            <person name="Peterson S.W."/>
        </authorList>
    </citation>
    <scope>NUCLEOTIDE SEQUENCE [LARGE SCALE GENOMIC DNA]</scope>
    <source>
        <strain evidence="14 15">ATCC 49788</strain>
    </source>
</reference>
<feature type="binding site" evidence="12">
    <location>
        <position position="145"/>
    </location>
    <ligand>
        <name>Zn(2+)</name>
        <dbReference type="ChEBI" id="CHEBI:29105"/>
        <note>catalytic</note>
    </ligand>
</feature>
<evidence type="ECO:0000313" key="14">
    <source>
        <dbReference type="EMBL" id="SKA73700.1"/>
    </source>
</evidence>
<dbReference type="InterPro" id="IPR001915">
    <property type="entry name" value="Peptidase_M48"/>
</dbReference>
<dbReference type="CDD" id="cd07335">
    <property type="entry name" value="M48B_HtpX_like"/>
    <property type="match status" value="1"/>
</dbReference>
<comment type="subcellular location">
    <subcellularLocation>
        <location evidence="1 12">Cell membrane</location>
        <topology evidence="1 12">Multi-pass membrane protein</topology>
    </subcellularLocation>
</comment>
<accession>A0A1T4W8V2</accession>
<keyword evidence="3 12" id="KW-1003">Cell membrane</keyword>
<gene>
    <name evidence="12" type="primary">htpX</name>
    <name evidence="14" type="ORF">SAMN02745130_01268</name>
</gene>
<protein>
    <recommendedName>
        <fullName evidence="12">Protease HtpX</fullName>
        <ecNumber evidence="12">3.4.24.-</ecNumber>
    </recommendedName>
    <alternativeName>
        <fullName evidence="12">Heat shock protein HtpX</fullName>
    </alternativeName>
</protein>
<evidence type="ECO:0000256" key="6">
    <source>
        <dbReference type="ARBA" id="ARBA00022723"/>
    </source>
</evidence>
<keyword evidence="10 12" id="KW-0482">Metalloprotease</keyword>
<keyword evidence="5 12" id="KW-0812">Transmembrane</keyword>
<keyword evidence="4 12" id="KW-0645">Protease</keyword>